<organism evidence="2">
    <name type="scientific">Dichomitus squalens</name>
    <dbReference type="NCBI Taxonomy" id="114155"/>
    <lineage>
        <taxon>Eukaryota</taxon>
        <taxon>Fungi</taxon>
        <taxon>Dikarya</taxon>
        <taxon>Basidiomycota</taxon>
        <taxon>Agaricomycotina</taxon>
        <taxon>Agaricomycetes</taxon>
        <taxon>Polyporales</taxon>
        <taxon>Polyporaceae</taxon>
        <taxon>Dichomitus</taxon>
    </lineage>
</organism>
<dbReference type="AlphaFoldDB" id="A0A4Q9MSL4"/>
<keyword evidence="1" id="KW-1133">Transmembrane helix</keyword>
<keyword evidence="1" id="KW-0472">Membrane</keyword>
<protein>
    <submittedName>
        <fullName evidence="2">Uncharacterized protein</fullName>
    </submittedName>
</protein>
<dbReference type="OrthoDB" id="2763430at2759"/>
<sequence>MMVLFFAEAVSLGLITYGMGLLPLCTSSNSSLSAMTILGTGRLLGSAGGIVAAKLFLGAASTYMRSAPFSRTAMTLSDVGGILFILIADGRLSFPFIGAGRRRRPRADSNPHERLPLVALHSGQDSMNSTDLEPFEPGSAPQATVPDAVIPRMTPISRHYQRRIYWFTFALVIHEIARAIDIKVQVLNGLTRMAPDTSVEETAVLVTASAYLYSATRQGLMGIALATTLRLAALPIPSCKQHVLVFAAAPTIVKLFAYIVVVFFQITVDQYRSLPLVVVQSFTSIMVVYAVFMRRSLIKSPVKNGRGFCMRFLLLGVGALLPWTIAMTLIAINVLTNPHVSSLIQASLE</sequence>
<evidence type="ECO:0000313" key="2">
    <source>
        <dbReference type="EMBL" id="TBU30844.1"/>
    </source>
</evidence>
<dbReference type="EMBL" id="ML143403">
    <property type="protein sequence ID" value="TBU30844.1"/>
    <property type="molecule type" value="Genomic_DNA"/>
</dbReference>
<dbReference type="Proteomes" id="UP000292957">
    <property type="component" value="Unassembled WGS sequence"/>
</dbReference>
<gene>
    <name evidence="2" type="ORF">BD311DRAFT_174974</name>
</gene>
<keyword evidence="1" id="KW-0812">Transmembrane</keyword>
<feature type="transmembrane region" description="Helical" evidence="1">
    <location>
        <begin position="274"/>
        <end position="292"/>
    </location>
</feature>
<feature type="transmembrane region" description="Helical" evidence="1">
    <location>
        <begin position="312"/>
        <end position="335"/>
    </location>
</feature>
<reference evidence="2" key="1">
    <citation type="submission" date="2019-01" db="EMBL/GenBank/DDBJ databases">
        <title>Draft genome sequences of three monokaryotic isolates of the white-rot basidiomycete fungus Dichomitus squalens.</title>
        <authorList>
            <consortium name="DOE Joint Genome Institute"/>
            <person name="Lopez S.C."/>
            <person name="Andreopoulos B."/>
            <person name="Pangilinan J."/>
            <person name="Lipzen A."/>
            <person name="Riley R."/>
            <person name="Ahrendt S."/>
            <person name="Ng V."/>
            <person name="Barry K."/>
            <person name="Daum C."/>
            <person name="Grigoriev I.V."/>
            <person name="Hilden K.S."/>
            <person name="Makela M.R."/>
            <person name="de Vries R.P."/>
        </authorList>
    </citation>
    <scope>NUCLEOTIDE SEQUENCE [LARGE SCALE GENOMIC DNA]</scope>
    <source>
        <strain evidence="2">OM18370.1</strain>
    </source>
</reference>
<feature type="transmembrane region" description="Helical" evidence="1">
    <location>
        <begin position="43"/>
        <end position="64"/>
    </location>
</feature>
<evidence type="ECO:0000256" key="1">
    <source>
        <dbReference type="SAM" id="Phobius"/>
    </source>
</evidence>
<name>A0A4Q9MSL4_9APHY</name>
<accession>A0A4Q9MSL4</accession>
<feature type="transmembrane region" description="Helical" evidence="1">
    <location>
        <begin position="243"/>
        <end position="268"/>
    </location>
</feature>
<proteinExistence type="predicted"/>